<sequence>MDRTFAKQVPESRVLLIAWASAILLVTISAAFDWTEGGALDGRWVVQAAFCASVPLIMMDRLMLLSSPRAFEILGNRFRLYAFSTYFSLFACGMILLQWPASVDEIATHITVFFIVAAAMGAFMSGQYHPTDPDLADQYFDIERLVSGNSTDRNGYTWWTLFGVIAILASAWLFGSSEISGLLLMYWVLIFLASMNPVPAKRPFQFNKIKLTIWVGRLISIFALIWGVFVYL</sequence>
<gene>
    <name evidence="2" type="ORF">LOKVESSMR4R_00051</name>
</gene>
<dbReference type="KEGG" id="lvs:LOKVESSMR4R_00051"/>
<dbReference type="RefSeq" id="WP_087205668.1">
    <property type="nucleotide sequence ID" value="NZ_CP021431.1"/>
</dbReference>
<feature type="transmembrane region" description="Helical" evidence="1">
    <location>
        <begin position="156"/>
        <end position="175"/>
    </location>
</feature>
<keyword evidence="3" id="KW-1185">Reference proteome</keyword>
<proteinExistence type="predicted"/>
<evidence type="ECO:0000256" key="1">
    <source>
        <dbReference type="SAM" id="Phobius"/>
    </source>
</evidence>
<feature type="transmembrane region" description="Helical" evidence="1">
    <location>
        <begin position="211"/>
        <end position="231"/>
    </location>
</feature>
<dbReference type="EMBL" id="CP021431">
    <property type="protein sequence ID" value="ART99399.1"/>
    <property type="molecule type" value="Genomic_DNA"/>
</dbReference>
<name>A0A1Y0E7M0_9RHOB</name>
<keyword evidence="1" id="KW-1133">Transmembrane helix</keyword>
<keyword evidence="1" id="KW-0812">Transmembrane</keyword>
<feature type="transmembrane region" description="Helical" evidence="1">
    <location>
        <begin position="106"/>
        <end position="124"/>
    </location>
</feature>
<evidence type="ECO:0000313" key="2">
    <source>
        <dbReference type="EMBL" id="ART99399.1"/>
    </source>
</evidence>
<dbReference type="Proteomes" id="UP000195273">
    <property type="component" value="Chromosome"/>
</dbReference>
<feature type="transmembrane region" description="Helical" evidence="1">
    <location>
        <begin position="12"/>
        <end position="32"/>
    </location>
</feature>
<evidence type="ECO:0000313" key="3">
    <source>
        <dbReference type="Proteomes" id="UP000195273"/>
    </source>
</evidence>
<feature type="transmembrane region" description="Helical" evidence="1">
    <location>
        <begin position="78"/>
        <end position="100"/>
    </location>
</feature>
<feature type="transmembrane region" description="Helical" evidence="1">
    <location>
        <begin position="44"/>
        <end position="66"/>
    </location>
</feature>
<feature type="transmembrane region" description="Helical" evidence="1">
    <location>
        <begin position="181"/>
        <end position="199"/>
    </location>
</feature>
<reference evidence="2 3" key="1">
    <citation type="submission" date="2017-05" db="EMBL/GenBank/DDBJ databases">
        <title>Genome Sequence of Loktanella vestfoldensis Strain SMR4r Isolated from a Culture of the Diatom Skeletonema marinoi.</title>
        <authorList>
            <person name="Topel M."/>
            <person name="Pinder M.I.M."/>
            <person name="Johansson O.N."/>
            <person name="Kourtchenko O."/>
            <person name="Godhe A."/>
            <person name="Clarke A.K."/>
        </authorList>
    </citation>
    <scope>NUCLEOTIDE SEQUENCE [LARGE SCALE GENOMIC DNA]</scope>
    <source>
        <strain evidence="2 3">SMR4r</strain>
    </source>
</reference>
<dbReference type="AlphaFoldDB" id="A0A1Y0E7M0"/>
<protein>
    <submittedName>
        <fullName evidence="2">Uncharacterized protein</fullName>
    </submittedName>
</protein>
<accession>A0A1Y0E7M0</accession>
<keyword evidence="1" id="KW-0472">Membrane</keyword>
<organism evidence="2 3">
    <name type="scientific">Yoonia vestfoldensis</name>
    <dbReference type="NCBI Taxonomy" id="245188"/>
    <lineage>
        <taxon>Bacteria</taxon>
        <taxon>Pseudomonadati</taxon>
        <taxon>Pseudomonadota</taxon>
        <taxon>Alphaproteobacteria</taxon>
        <taxon>Rhodobacterales</taxon>
        <taxon>Paracoccaceae</taxon>
        <taxon>Yoonia</taxon>
    </lineage>
</organism>